<dbReference type="AlphaFoldDB" id="A0A9D6Z5Z2"/>
<dbReference type="EMBL" id="JACRDE010000550">
    <property type="protein sequence ID" value="MBI5251997.1"/>
    <property type="molecule type" value="Genomic_DNA"/>
</dbReference>
<dbReference type="Pfam" id="PF09720">
    <property type="entry name" value="Unstab_antitox"/>
    <property type="match status" value="1"/>
</dbReference>
<name>A0A9D6Z5Z2_9BACT</name>
<evidence type="ECO:0000313" key="2">
    <source>
        <dbReference type="Proteomes" id="UP000807825"/>
    </source>
</evidence>
<gene>
    <name evidence="1" type="ORF">HY912_21090</name>
</gene>
<protein>
    <submittedName>
        <fullName evidence="1">Addiction module protein</fullName>
    </submittedName>
</protein>
<accession>A0A9D6Z5Z2</accession>
<dbReference type="Proteomes" id="UP000807825">
    <property type="component" value="Unassembled WGS sequence"/>
</dbReference>
<dbReference type="NCBIfam" id="TIGR02574">
    <property type="entry name" value="stabl_TIGR02574"/>
    <property type="match status" value="1"/>
</dbReference>
<comment type="caution">
    <text evidence="1">The sequence shown here is derived from an EMBL/GenBank/DDBJ whole genome shotgun (WGS) entry which is preliminary data.</text>
</comment>
<organism evidence="1 2">
    <name type="scientific">Desulfomonile tiedjei</name>
    <dbReference type="NCBI Taxonomy" id="2358"/>
    <lineage>
        <taxon>Bacteria</taxon>
        <taxon>Pseudomonadati</taxon>
        <taxon>Thermodesulfobacteriota</taxon>
        <taxon>Desulfomonilia</taxon>
        <taxon>Desulfomonilales</taxon>
        <taxon>Desulfomonilaceae</taxon>
        <taxon>Desulfomonile</taxon>
    </lineage>
</organism>
<reference evidence="1" key="1">
    <citation type="submission" date="2020-07" db="EMBL/GenBank/DDBJ databases">
        <title>Huge and variable diversity of episymbiotic CPR bacteria and DPANN archaea in groundwater ecosystems.</title>
        <authorList>
            <person name="He C.Y."/>
            <person name="Keren R."/>
            <person name="Whittaker M."/>
            <person name="Farag I.F."/>
            <person name="Doudna J."/>
            <person name="Cate J.H.D."/>
            <person name="Banfield J.F."/>
        </authorList>
    </citation>
    <scope>NUCLEOTIDE SEQUENCE</scope>
    <source>
        <strain evidence="1">NC_groundwater_1664_Pr3_B-0.1um_52_9</strain>
    </source>
</reference>
<dbReference type="InterPro" id="IPR013406">
    <property type="entry name" value="CHP02574_addiction_mod"/>
</dbReference>
<sequence length="75" mass="8641">MERVDLPLSELTLAQKLDLMEAIWDDLAQHDKTLESPHWHEQVLEDREEALAAGKATVSAWEEAKDRIRKNVSCE</sequence>
<proteinExistence type="predicted"/>
<evidence type="ECO:0000313" key="1">
    <source>
        <dbReference type="EMBL" id="MBI5251997.1"/>
    </source>
</evidence>